<organism evidence="3 4">
    <name type="scientific">Neoroseomonas marina</name>
    <dbReference type="NCBI Taxonomy" id="1232220"/>
    <lineage>
        <taxon>Bacteria</taxon>
        <taxon>Pseudomonadati</taxon>
        <taxon>Pseudomonadota</taxon>
        <taxon>Alphaproteobacteria</taxon>
        <taxon>Acetobacterales</taxon>
        <taxon>Acetobacteraceae</taxon>
        <taxon>Neoroseomonas</taxon>
    </lineage>
</organism>
<reference evidence="3 4" key="1">
    <citation type="submission" date="2020-03" db="EMBL/GenBank/DDBJ databases">
        <authorList>
            <person name="Sun Q."/>
        </authorList>
    </citation>
    <scope>NUCLEOTIDE SEQUENCE [LARGE SCALE GENOMIC DNA]</scope>
    <source>
        <strain evidence="3 4">JC162</strain>
    </source>
</reference>
<keyword evidence="2" id="KW-0472">Membrane</keyword>
<feature type="transmembrane region" description="Helical" evidence="2">
    <location>
        <begin position="33"/>
        <end position="51"/>
    </location>
</feature>
<feature type="compositionally biased region" description="Pro residues" evidence="1">
    <location>
        <begin position="1"/>
        <end position="14"/>
    </location>
</feature>
<keyword evidence="4" id="KW-1185">Reference proteome</keyword>
<name>A0A848EG07_9PROT</name>
<accession>A0A848EG07</accession>
<evidence type="ECO:0000256" key="2">
    <source>
        <dbReference type="SAM" id="Phobius"/>
    </source>
</evidence>
<comment type="caution">
    <text evidence="3">The sequence shown here is derived from an EMBL/GenBank/DDBJ whole genome shotgun (WGS) entry which is preliminary data.</text>
</comment>
<keyword evidence="2" id="KW-0812">Transmembrane</keyword>
<dbReference type="Proteomes" id="UP000548582">
    <property type="component" value="Unassembled WGS sequence"/>
</dbReference>
<dbReference type="EMBL" id="JABBKX010000006">
    <property type="protein sequence ID" value="NMJ42962.1"/>
    <property type="molecule type" value="Genomic_DNA"/>
</dbReference>
<proteinExistence type="predicted"/>
<evidence type="ECO:0000256" key="1">
    <source>
        <dbReference type="SAM" id="MobiDB-lite"/>
    </source>
</evidence>
<gene>
    <name evidence="3" type="ORF">GWK16_17070</name>
</gene>
<evidence type="ECO:0000313" key="4">
    <source>
        <dbReference type="Proteomes" id="UP000548582"/>
    </source>
</evidence>
<keyword evidence="2" id="KW-1133">Transmembrane helix</keyword>
<dbReference type="AlphaFoldDB" id="A0A848EG07"/>
<dbReference type="RefSeq" id="WP_170055196.1">
    <property type="nucleotide sequence ID" value="NZ_JABBKX010000006.1"/>
</dbReference>
<evidence type="ECO:0000313" key="3">
    <source>
        <dbReference type="EMBL" id="NMJ42962.1"/>
    </source>
</evidence>
<feature type="region of interest" description="Disordered" evidence="1">
    <location>
        <begin position="1"/>
        <end position="23"/>
    </location>
</feature>
<protein>
    <submittedName>
        <fullName evidence="3">Uncharacterized protein</fullName>
    </submittedName>
</protein>
<sequence length="53" mass="5881">MDRATPPPPDPPPRGVVGGTGRPRRPVSFRTHWWFGVFATLLAVLGLFWLLSP</sequence>